<feature type="transmembrane region" description="Helical" evidence="7">
    <location>
        <begin position="70"/>
        <end position="93"/>
    </location>
</feature>
<feature type="compositionally biased region" description="Polar residues" evidence="8">
    <location>
        <begin position="128"/>
        <end position="146"/>
    </location>
</feature>
<keyword evidence="3 7" id="KW-0812">Transmembrane</keyword>
<feature type="region of interest" description="Disordered" evidence="8">
    <location>
        <begin position="106"/>
        <end position="164"/>
    </location>
</feature>
<keyword evidence="6 7" id="KW-0012">Acyltransferase</keyword>
<keyword evidence="10" id="KW-1185">Reference proteome</keyword>
<dbReference type="PANTHER" id="PTHR22883:SF452">
    <property type="entry name" value="PALMITOYLTRANSFERASE"/>
    <property type="match status" value="1"/>
</dbReference>
<sequence>MNLTVDEEFLKLSFREKWARHREDQKTQGIMFHADWLNRWVPIYWFFVLSGGVGWLSFATIPAHHSREPFWLFANEVFIWFLFIQIMINWTLVRTTSSRYEPHIHSKMTSTDTTPLRSGSDVRDKASSSDVTQAETITISLDNNNDAEGVDNSSSNDLDNDEVDAEPTNETFKMLVATAVNEGRVERKSFPYWSWVPCLMCQRPRPPRCHHCTVCKECVLKRDHHCYFTRTCIGVNNQRYFLFYLFWAVQIASHAFLELIPYYLRRVLPETSVWDLFLPFNVYHLLTGQLSLTNLYFIAIFWGVACIAPVTIGMFSMTLFLSLRGLTKFEFDHGIKVKDTRSIPARLRSVLGRNWGLALLSPLTHSSPLSEDAVNWPYIKVL</sequence>
<comment type="domain">
    <text evidence="7">The DHHC domain is required for palmitoyltransferase activity.</text>
</comment>
<evidence type="ECO:0000256" key="7">
    <source>
        <dbReference type="RuleBase" id="RU079119"/>
    </source>
</evidence>
<dbReference type="Pfam" id="PF01529">
    <property type="entry name" value="DHHC"/>
    <property type="match status" value="1"/>
</dbReference>
<name>A0ABM0ZYH0_APLCA</name>
<dbReference type="PROSITE" id="PS50216">
    <property type="entry name" value="DHHC"/>
    <property type="match status" value="1"/>
</dbReference>
<evidence type="ECO:0000256" key="6">
    <source>
        <dbReference type="ARBA" id="ARBA00023315"/>
    </source>
</evidence>
<comment type="subcellular location">
    <subcellularLocation>
        <location evidence="1">Membrane</location>
        <topology evidence="1">Multi-pass membrane protein</topology>
    </subcellularLocation>
</comment>
<evidence type="ECO:0000256" key="3">
    <source>
        <dbReference type="ARBA" id="ARBA00022692"/>
    </source>
</evidence>
<feature type="transmembrane region" description="Helical" evidence="7">
    <location>
        <begin position="295"/>
        <end position="321"/>
    </location>
</feature>
<dbReference type="GeneID" id="101861656"/>
<dbReference type="Proteomes" id="UP000694888">
    <property type="component" value="Unplaced"/>
</dbReference>
<protein>
    <recommendedName>
        <fullName evidence="7">Palmitoyltransferase</fullName>
        <ecNumber evidence="7">2.3.1.225</ecNumber>
    </recommendedName>
</protein>
<gene>
    <name evidence="11" type="primary">LOC101861656</name>
</gene>
<accession>A0ABM0ZYH0</accession>
<dbReference type="InterPro" id="IPR039859">
    <property type="entry name" value="PFA4/ZDH16/20/ERF2-like"/>
</dbReference>
<keyword evidence="4 7" id="KW-1133">Transmembrane helix</keyword>
<keyword evidence="5 7" id="KW-0472">Membrane</keyword>
<keyword evidence="2 7" id="KW-0808">Transferase</keyword>
<evidence type="ECO:0000256" key="2">
    <source>
        <dbReference type="ARBA" id="ARBA00022679"/>
    </source>
</evidence>
<evidence type="ECO:0000256" key="5">
    <source>
        <dbReference type="ARBA" id="ARBA00023136"/>
    </source>
</evidence>
<comment type="catalytic activity">
    <reaction evidence="7">
        <text>L-cysteinyl-[protein] + hexadecanoyl-CoA = S-hexadecanoyl-L-cysteinyl-[protein] + CoA</text>
        <dbReference type="Rhea" id="RHEA:36683"/>
        <dbReference type="Rhea" id="RHEA-COMP:10131"/>
        <dbReference type="Rhea" id="RHEA-COMP:11032"/>
        <dbReference type="ChEBI" id="CHEBI:29950"/>
        <dbReference type="ChEBI" id="CHEBI:57287"/>
        <dbReference type="ChEBI" id="CHEBI:57379"/>
        <dbReference type="ChEBI" id="CHEBI:74151"/>
        <dbReference type="EC" id="2.3.1.225"/>
    </reaction>
</comment>
<dbReference type="RefSeq" id="XP_012937136.1">
    <property type="nucleotide sequence ID" value="XM_013081682.1"/>
</dbReference>
<dbReference type="InterPro" id="IPR001594">
    <property type="entry name" value="Palmitoyltrfase_DHHC"/>
</dbReference>
<feature type="compositionally biased region" description="Polar residues" evidence="8">
    <location>
        <begin position="107"/>
        <end position="117"/>
    </location>
</feature>
<evidence type="ECO:0000256" key="8">
    <source>
        <dbReference type="SAM" id="MobiDB-lite"/>
    </source>
</evidence>
<dbReference type="EC" id="2.3.1.225" evidence="7"/>
<evidence type="ECO:0000259" key="9">
    <source>
        <dbReference type="Pfam" id="PF01529"/>
    </source>
</evidence>
<comment type="similarity">
    <text evidence="7">Belongs to the DHHC palmitoyltransferase family.</text>
</comment>
<proteinExistence type="inferred from homology"/>
<feature type="transmembrane region" description="Helical" evidence="7">
    <location>
        <begin position="240"/>
        <end position="264"/>
    </location>
</feature>
<organism evidence="10 11">
    <name type="scientific">Aplysia californica</name>
    <name type="common">California sea hare</name>
    <dbReference type="NCBI Taxonomy" id="6500"/>
    <lineage>
        <taxon>Eukaryota</taxon>
        <taxon>Metazoa</taxon>
        <taxon>Spiralia</taxon>
        <taxon>Lophotrochozoa</taxon>
        <taxon>Mollusca</taxon>
        <taxon>Gastropoda</taxon>
        <taxon>Heterobranchia</taxon>
        <taxon>Euthyneura</taxon>
        <taxon>Tectipleura</taxon>
        <taxon>Aplysiida</taxon>
        <taxon>Aplysioidea</taxon>
        <taxon>Aplysiidae</taxon>
        <taxon>Aplysia</taxon>
    </lineage>
</organism>
<evidence type="ECO:0000313" key="10">
    <source>
        <dbReference type="Proteomes" id="UP000694888"/>
    </source>
</evidence>
<feature type="transmembrane region" description="Helical" evidence="7">
    <location>
        <begin position="43"/>
        <end position="64"/>
    </location>
</feature>
<dbReference type="PANTHER" id="PTHR22883">
    <property type="entry name" value="ZINC FINGER DHHC DOMAIN CONTAINING PROTEIN"/>
    <property type="match status" value="1"/>
</dbReference>
<evidence type="ECO:0000313" key="11">
    <source>
        <dbReference type="RefSeq" id="XP_012937136.1"/>
    </source>
</evidence>
<evidence type="ECO:0000256" key="4">
    <source>
        <dbReference type="ARBA" id="ARBA00022989"/>
    </source>
</evidence>
<feature type="domain" description="Palmitoyltransferase DHHC" evidence="9">
    <location>
        <begin position="198"/>
        <end position="331"/>
    </location>
</feature>
<reference evidence="11" key="1">
    <citation type="submission" date="2025-08" db="UniProtKB">
        <authorList>
            <consortium name="RefSeq"/>
        </authorList>
    </citation>
    <scope>IDENTIFICATION</scope>
</reference>
<evidence type="ECO:0000256" key="1">
    <source>
        <dbReference type="ARBA" id="ARBA00004141"/>
    </source>
</evidence>